<accession>L0FYJ3</accession>
<dbReference type="AlphaFoldDB" id="L0FYJ3"/>
<dbReference type="EMBL" id="CP003346">
    <property type="protein sequence ID" value="AGA78367.1"/>
    <property type="molecule type" value="Genomic_DNA"/>
</dbReference>
<reference evidence="2" key="1">
    <citation type="submission" date="2012-02" db="EMBL/GenBank/DDBJ databases">
        <title>The complete genome of Echinicola vietnamensis DSM 17526.</title>
        <authorList>
            <person name="Lucas S."/>
            <person name="Copeland A."/>
            <person name="Lapidus A."/>
            <person name="Glavina del Rio T."/>
            <person name="Dalin E."/>
            <person name="Tice H."/>
            <person name="Bruce D."/>
            <person name="Goodwin L."/>
            <person name="Pitluck S."/>
            <person name="Peters L."/>
            <person name="Ovchinnikova G."/>
            <person name="Teshima H."/>
            <person name="Kyrpides N."/>
            <person name="Mavromatis K."/>
            <person name="Ivanova N."/>
            <person name="Brettin T."/>
            <person name="Detter J.C."/>
            <person name="Han C."/>
            <person name="Larimer F."/>
            <person name="Land M."/>
            <person name="Hauser L."/>
            <person name="Markowitz V."/>
            <person name="Cheng J.-F."/>
            <person name="Hugenholtz P."/>
            <person name="Woyke T."/>
            <person name="Wu D."/>
            <person name="Brambilla E."/>
            <person name="Klenk H.-P."/>
            <person name="Eisen J.A."/>
        </authorList>
    </citation>
    <scope>NUCLEOTIDE SEQUENCE [LARGE SCALE GENOMIC DNA]</scope>
    <source>
        <strain evidence="2">DSM 17526 / LMG 23754 / KMM 6221</strain>
    </source>
</reference>
<dbReference type="OrthoDB" id="839139at2"/>
<dbReference type="RefSeq" id="WP_015265927.1">
    <property type="nucleotide sequence ID" value="NC_019904.1"/>
</dbReference>
<evidence type="ECO:0000313" key="2">
    <source>
        <dbReference type="Proteomes" id="UP000010796"/>
    </source>
</evidence>
<evidence type="ECO:0000313" key="1">
    <source>
        <dbReference type="EMBL" id="AGA78367.1"/>
    </source>
</evidence>
<dbReference type="HOGENOM" id="CLU_1978012_0_0_10"/>
<sequence length="126" mass="14003">MRLIVILLIIICFSCHTSIEDRKPTLGFHSKSDIGEAQLWVITTSYASTTDSTTFYLSEDGSAGSFKWKPSFKGSNGEGFLVAGVVGKENLTDTINHYYISYPSGVLIDPEYWITVTADSLNFEKF</sequence>
<name>L0FYJ3_ECHVK</name>
<keyword evidence="2" id="KW-1185">Reference proteome</keyword>
<proteinExistence type="predicted"/>
<dbReference type="KEGG" id="evi:Echvi_2116"/>
<gene>
    <name evidence="1" type="ordered locus">Echvi_2116</name>
</gene>
<dbReference type="Proteomes" id="UP000010796">
    <property type="component" value="Chromosome"/>
</dbReference>
<organism evidence="1 2">
    <name type="scientific">Echinicola vietnamensis (strain DSM 17526 / LMG 23754 / KMM 6221)</name>
    <dbReference type="NCBI Taxonomy" id="926556"/>
    <lineage>
        <taxon>Bacteria</taxon>
        <taxon>Pseudomonadati</taxon>
        <taxon>Bacteroidota</taxon>
        <taxon>Cytophagia</taxon>
        <taxon>Cytophagales</taxon>
        <taxon>Cyclobacteriaceae</taxon>
        <taxon>Echinicola</taxon>
    </lineage>
</organism>
<protein>
    <submittedName>
        <fullName evidence="1">Uncharacterized protein</fullName>
    </submittedName>
</protein>